<protein>
    <submittedName>
        <fullName evidence="1">Uncharacterized protein</fullName>
    </submittedName>
</protein>
<dbReference type="Proteomes" id="UP001177003">
    <property type="component" value="Chromosome 4"/>
</dbReference>
<name>A0AA35YYB0_LACSI</name>
<gene>
    <name evidence="1" type="ORF">LSALG_LOCUS21976</name>
</gene>
<reference evidence="1" key="1">
    <citation type="submission" date="2023-04" db="EMBL/GenBank/DDBJ databases">
        <authorList>
            <person name="Vijverberg K."/>
            <person name="Xiong W."/>
            <person name="Schranz E."/>
        </authorList>
    </citation>
    <scope>NUCLEOTIDE SEQUENCE</scope>
</reference>
<accession>A0AA35YYB0</accession>
<dbReference type="EMBL" id="OX465080">
    <property type="protein sequence ID" value="CAI9282331.1"/>
    <property type="molecule type" value="Genomic_DNA"/>
</dbReference>
<evidence type="ECO:0000313" key="2">
    <source>
        <dbReference type="Proteomes" id="UP001177003"/>
    </source>
</evidence>
<organism evidence="1 2">
    <name type="scientific">Lactuca saligna</name>
    <name type="common">Willowleaf lettuce</name>
    <dbReference type="NCBI Taxonomy" id="75948"/>
    <lineage>
        <taxon>Eukaryota</taxon>
        <taxon>Viridiplantae</taxon>
        <taxon>Streptophyta</taxon>
        <taxon>Embryophyta</taxon>
        <taxon>Tracheophyta</taxon>
        <taxon>Spermatophyta</taxon>
        <taxon>Magnoliopsida</taxon>
        <taxon>eudicotyledons</taxon>
        <taxon>Gunneridae</taxon>
        <taxon>Pentapetalae</taxon>
        <taxon>asterids</taxon>
        <taxon>campanulids</taxon>
        <taxon>Asterales</taxon>
        <taxon>Asteraceae</taxon>
        <taxon>Cichorioideae</taxon>
        <taxon>Cichorieae</taxon>
        <taxon>Lactucinae</taxon>
        <taxon>Lactuca</taxon>
    </lineage>
</organism>
<keyword evidence="2" id="KW-1185">Reference proteome</keyword>
<dbReference type="AlphaFoldDB" id="A0AA35YYB0"/>
<sequence>MSMAQSSLLFTNSTTTTLTKTTTPPVSVNISNMGAGASGFASGATFTTVSPLRQDDLDTFKVLQNNLDKLLESTKCTSSSDNSITANKALLETTMKKHAANLEKAKKVVDSSTVCKDTTKKVEKLIYDAQMFMGTFQTSFEVNMPKENQVISSLGTTLHIEKDALEKVCTEEDDDKKLKRISRDAEADENLRVAREAEEKERVARKAGETFKAQKTIFPLWTHERILNEAIDNPNSYWLDPVGSFKL</sequence>
<evidence type="ECO:0000313" key="1">
    <source>
        <dbReference type="EMBL" id="CAI9282331.1"/>
    </source>
</evidence>
<proteinExistence type="predicted"/>